<evidence type="ECO:0000256" key="7">
    <source>
        <dbReference type="SAM" id="Phobius"/>
    </source>
</evidence>
<gene>
    <name evidence="8" type="ORF">D3872_03425</name>
</gene>
<reference evidence="8 9" key="1">
    <citation type="submission" date="2018-09" db="EMBL/GenBank/DDBJ databases">
        <authorList>
            <person name="Zhu H."/>
        </authorList>
    </citation>
    <scope>NUCLEOTIDE SEQUENCE [LARGE SCALE GENOMIC DNA]</scope>
    <source>
        <strain evidence="8 9">K1S02-61</strain>
    </source>
</reference>
<evidence type="ECO:0000313" key="8">
    <source>
        <dbReference type="EMBL" id="RJG24430.1"/>
    </source>
</evidence>
<dbReference type="OrthoDB" id="8565764at2"/>
<evidence type="ECO:0000256" key="3">
    <source>
        <dbReference type="ARBA" id="ARBA00022475"/>
    </source>
</evidence>
<keyword evidence="9" id="KW-1185">Reference proteome</keyword>
<accession>A0A418Y753</accession>
<evidence type="ECO:0000256" key="6">
    <source>
        <dbReference type="ARBA" id="ARBA00023136"/>
    </source>
</evidence>
<evidence type="ECO:0000256" key="5">
    <source>
        <dbReference type="ARBA" id="ARBA00022989"/>
    </source>
</evidence>
<name>A0A418Y753_9BURK</name>
<evidence type="ECO:0000256" key="1">
    <source>
        <dbReference type="ARBA" id="ARBA00004651"/>
    </source>
</evidence>
<dbReference type="EMBL" id="QYUP01000033">
    <property type="protein sequence ID" value="RJG24430.1"/>
    <property type="molecule type" value="Genomic_DNA"/>
</dbReference>
<proteinExistence type="inferred from homology"/>
<evidence type="ECO:0000256" key="2">
    <source>
        <dbReference type="ARBA" id="ARBA00005779"/>
    </source>
</evidence>
<feature type="transmembrane region" description="Helical" evidence="7">
    <location>
        <begin position="56"/>
        <end position="78"/>
    </location>
</feature>
<dbReference type="PANTHER" id="PTHR40043">
    <property type="entry name" value="UPF0719 INNER MEMBRANE PROTEIN YJFL"/>
    <property type="match status" value="1"/>
</dbReference>
<comment type="similarity">
    <text evidence="2">Belongs to the UPF0719 family.</text>
</comment>
<dbReference type="GO" id="GO:0005886">
    <property type="term" value="C:plasma membrane"/>
    <property type="evidence" value="ECO:0007669"/>
    <property type="project" value="UniProtKB-SubCell"/>
</dbReference>
<protein>
    <submittedName>
        <fullName evidence="8">DUF350 domain-containing protein</fullName>
    </submittedName>
</protein>
<dbReference type="PANTHER" id="PTHR40043:SF1">
    <property type="entry name" value="UPF0719 INNER MEMBRANE PROTEIN YJFL"/>
    <property type="match status" value="1"/>
</dbReference>
<evidence type="ECO:0000313" key="9">
    <source>
        <dbReference type="Proteomes" id="UP000284006"/>
    </source>
</evidence>
<comment type="caution">
    <text evidence="8">The sequence shown here is derived from an EMBL/GenBank/DDBJ whole genome shotgun (WGS) entry which is preliminary data.</text>
</comment>
<dbReference type="InterPro" id="IPR007140">
    <property type="entry name" value="DUF350"/>
</dbReference>
<keyword evidence="3" id="KW-1003">Cell membrane</keyword>
<dbReference type="AlphaFoldDB" id="A0A418Y753"/>
<dbReference type="Pfam" id="PF03994">
    <property type="entry name" value="DUF350"/>
    <property type="match status" value="1"/>
</dbReference>
<evidence type="ECO:0000256" key="4">
    <source>
        <dbReference type="ARBA" id="ARBA00022692"/>
    </source>
</evidence>
<feature type="transmembrane region" description="Helical" evidence="7">
    <location>
        <begin position="27"/>
        <end position="50"/>
    </location>
</feature>
<dbReference type="Proteomes" id="UP000284006">
    <property type="component" value="Unassembled WGS sequence"/>
</dbReference>
<sequence>MVMAFFVIYTRLTPFDEIQLVRQGNHAAAISLAGTLIGFSVTIASALVHTDDYYEFFGWAGGAMVVQVLVFNVATRLLKMSKDQIEADNSAFGGLLGAISLSIGLVNAGSIS</sequence>
<keyword evidence="5 7" id="KW-1133">Transmembrane helix</keyword>
<comment type="subcellular location">
    <subcellularLocation>
        <location evidence="1">Cell membrane</location>
        <topology evidence="1">Multi-pass membrane protein</topology>
    </subcellularLocation>
</comment>
<keyword evidence="4 7" id="KW-0812">Transmembrane</keyword>
<keyword evidence="6 7" id="KW-0472">Membrane</keyword>
<organism evidence="8 9">
    <name type="scientific">Massilia cavernae</name>
    <dbReference type="NCBI Taxonomy" id="2320864"/>
    <lineage>
        <taxon>Bacteria</taxon>
        <taxon>Pseudomonadati</taxon>
        <taxon>Pseudomonadota</taxon>
        <taxon>Betaproteobacteria</taxon>
        <taxon>Burkholderiales</taxon>
        <taxon>Oxalobacteraceae</taxon>
        <taxon>Telluria group</taxon>
        <taxon>Massilia</taxon>
    </lineage>
</organism>
<feature type="transmembrane region" description="Helical" evidence="7">
    <location>
        <begin position="90"/>
        <end position="111"/>
    </location>
</feature>